<keyword evidence="8" id="KW-0800">Toxin</keyword>
<keyword evidence="2 8" id="KW-1277">Toxin-antitoxin system</keyword>
<proteinExistence type="inferred from homology"/>
<dbReference type="PANTHER" id="PTHR33653">
    <property type="entry name" value="RIBONUCLEASE VAPC2"/>
    <property type="match status" value="1"/>
</dbReference>
<evidence type="ECO:0000256" key="1">
    <source>
        <dbReference type="ARBA" id="ARBA00001946"/>
    </source>
</evidence>
<comment type="caution">
    <text evidence="10">The sequence shown here is derived from an EMBL/GenBank/DDBJ whole genome shotgun (WGS) entry which is preliminary data.</text>
</comment>
<evidence type="ECO:0000313" key="10">
    <source>
        <dbReference type="EMBL" id="RRN45676.1"/>
    </source>
</evidence>
<feature type="binding site" evidence="8">
    <location>
        <position position="103"/>
    </location>
    <ligand>
        <name>Mg(2+)</name>
        <dbReference type="ChEBI" id="CHEBI:18420"/>
    </ligand>
</feature>
<dbReference type="EC" id="3.1.-.-" evidence="8"/>
<keyword evidence="6 8" id="KW-0460">Magnesium</keyword>
<dbReference type="Proteomes" id="UP000270261">
    <property type="component" value="Unassembled WGS sequence"/>
</dbReference>
<dbReference type="GO" id="GO:0000287">
    <property type="term" value="F:magnesium ion binding"/>
    <property type="evidence" value="ECO:0007669"/>
    <property type="project" value="UniProtKB-UniRule"/>
</dbReference>
<gene>
    <name evidence="8" type="primary">vapC</name>
    <name evidence="10" type="ORF">EHV23_05855</name>
</gene>
<dbReference type="GO" id="GO:0004540">
    <property type="term" value="F:RNA nuclease activity"/>
    <property type="evidence" value="ECO:0007669"/>
    <property type="project" value="InterPro"/>
</dbReference>
<sequence>MIVLDTNVVSEAMKPDSSSAVMAWLNEQDLNTLYVSSVTLAEELFGINALPVGKRRNLLHAAFLRLLAVFNERILPFDAEAARCYADLALLARQRGRGFPVPDGYIAAIAASRGFIVASRDTAPYEAAGVEVVNPWLVA</sequence>
<dbReference type="SUPFAM" id="SSF88723">
    <property type="entry name" value="PIN domain-like"/>
    <property type="match status" value="1"/>
</dbReference>
<dbReference type="EMBL" id="RRUE01000001">
    <property type="protein sequence ID" value="RRN45676.1"/>
    <property type="molecule type" value="Genomic_DNA"/>
</dbReference>
<keyword evidence="5 8" id="KW-0378">Hydrolase</keyword>
<evidence type="ECO:0000256" key="6">
    <source>
        <dbReference type="ARBA" id="ARBA00022842"/>
    </source>
</evidence>
<dbReference type="OrthoDB" id="9804823at2"/>
<evidence type="ECO:0000256" key="7">
    <source>
        <dbReference type="ARBA" id="ARBA00038093"/>
    </source>
</evidence>
<dbReference type="HAMAP" id="MF_00265">
    <property type="entry name" value="VapC_Nob1"/>
    <property type="match status" value="1"/>
</dbReference>
<comment type="cofactor">
    <cofactor evidence="1 8">
        <name>Mg(2+)</name>
        <dbReference type="ChEBI" id="CHEBI:18420"/>
    </cofactor>
</comment>
<dbReference type="GO" id="GO:0016787">
    <property type="term" value="F:hydrolase activity"/>
    <property type="evidence" value="ECO:0007669"/>
    <property type="project" value="UniProtKB-KW"/>
</dbReference>
<feature type="domain" description="PIN" evidence="9">
    <location>
        <begin position="2"/>
        <end position="128"/>
    </location>
</feature>
<dbReference type="GO" id="GO:0090729">
    <property type="term" value="F:toxin activity"/>
    <property type="evidence" value="ECO:0007669"/>
    <property type="project" value="UniProtKB-KW"/>
</dbReference>
<organism evidence="10 11">
    <name type="scientific">Lautropia dentalis</name>
    <dbReference type="NCBI Taxonomy" id="2490857"/>
    <lineage>
        <taxon>Bacteria</taxon>
        <taxon>Pseudomonadati</taxon>
        <taxon>Pseudomonadota</taxon>
        <taxon>Betaproteobacteria</taxon>
        <taxon>Burkholderiales</taxon>
        <taxon>Burkholderiaceae</taxon>
        <taxon>Lautropia</taxon>
    </lineage>
</organism>
<dbReference type="Gene3D" id="3.40.50.1010">
    <property type="entry name" value="5'-nuclease"/>
    <property type="match status" value="1"/>
</dbReference>
<comment type="similarity">
    <text evidence="7 8">Belongs to the PINc/VapC protein family.</text>
</comment>
<dbReference type="RefSeq" id="WP_125095105.1">
    <property type="nucleotide sequence ID" value="NZ_RRUE01000001.1"/>
</dbReference>
<evidence type="ECO:0000256" key="5">
    <source>
        <dbReference type="ARBA" id="ARBA00022801"/>
    </source>
</evidence>
<name>A0A426FSK0_9BURK</name>
<evidence type="ECO:0000256" key="4">
    <source>
        <dbReference type="ARBA" id="ARBA00022723"/>
    </source>
</evidence>
<feature type="binding site" evidence="8">
    <location>
        <position position="5"/>
    </location>
    <ligand>
        <name>Mg(2+)</name>
        <dbReference type="ChEBI" id="CHEBI:18420"/>
    </ligand>
</feature>
<evidence type="ECO:0000313" key="11">
    <source>
        <dbReference type="Proteomes" id="UP000270261"/>
    </source>
</evidence>
<dbReference type="InterPro" id="IPR050556">
    <property type="entry name" value="Type_II_TA_system_RNase"/>
</dbReference>
<evidence type="ECO:0000259" key="9">
    <source>
        <dbReference type="Pfam" id="PF01850"/>
    </source>
</evidence>
<dbReference type="InterPro" id="IPR002716">
    <property type="entry name" value="PIN_dom"/>
</dbReference>
<accession>A0A426FSK0</accession>
<dbReference type="AlphaFoldDB" id="A0A426FSK0"/>
<dbReference type="CDD" id="cd18731">
    <property type="entry name" value="PIN_NgFitB-like"/>
    <property type="match status" value="1"/>
</dbReference>
<evidence type="ECO:0000256" key="3">
    <source>
        <dbReference type="ARBA" id="ARBA00022722"/>
    </source>
</evidence>
<protein>
    <recommendedName>
        <fullName evidence="8">Ribonuclease VapC</fullName>
        <shortName evidence="8">RNase VapC</shortName>
        <ecNumber evidence="8">3.1.-.-</ecNumber>
    </recommendedName>
    <alternativeName>
        <fullName evidence="8">Toxin VapC</fullName>
    </alternativeName>
</protein>
<dbReference type="InterPro" id="IPR029060">
    <property type="entry name" value="PIN-like_dom_sf"/>
</dbReference>
<dbReference type="Pfam" id="PF01850">
    <property type="entry name" value="PIN"/>
    <property type="match status" value="1"/>
</dbReference>
<keyword evidence="11" id="KW-1185">Reference proteome</keyword>
<comment type="function">
    <text evidence="8">Toxic component of a toxin-antitoxin (TA) system. An RNase.</text>
</comment>
<dbReference type="InterPro" id="IPR022907">
    <property type="entry name" value="VapC_family"/>
</dbReference>
<keyword evidence="3 8" id="KW-0540">Nuclease</keyword>
<evidence type="ECO:0000256" key="8">
    <source>
        <dbReference type="HAMAP-Rule" id="MF_00265"/>
    </source>
</evidence>
<keyword evidence="4 8" id="KW-0479">Metal-binding</keyword>
<reference evidence="10 11" key="1">
    <citation type="submission" date="2018-11" db="EMBL/GenBank/DDBJ databases">
        <title>Genome sequencing of Lautropia sp. KCOM 2505 (= ChDC F240).</title>
        <authorList>
            <person name="Kook J.-K."/>
            <person name="Park S.-N."/>
            <person name="Lim Y.K."/>
        </authorList>
    </citation>
    <scope>NUCLEOTIDE SEQUENCE [LARGE SCALE GENOMIC DNA]</scope>
    <source>
        <strain evidence="10 11">KCOM 2505</strain>
    </source>
</reference>
<evidence type="ECO:0000256" key="2">
    <source>
        <dbReference type="ARBA" id="ARBA00022649"/>
    </source>
</evidence>
<dbReference type="PANTHER" id="PTHR33653:SF1">
    <property type="entry name" value="RIBONUCLEASE VAPC2"/>
    <property type="match status" value="1"/>
</dbReference>